<name>A0A8W8JBU6_MAGGI</name>
<evidence type="ECO:0000313" key="4">
    <source>
        <dbReference type="EnsemblMetazoa" id="G18374.1:cds"/>
    </source>
</evidence>
<dbReference type="InterPro" id="IPR011992">
    <property type="entry name" value="EF-hand-dom_pair"/>
</dbReference>
<keyword evidence="5" id="KW-1185">Reference proteome</keyword>
<dbReference type="CDD" id="cd00051">
    <property type="entry name" value="EFh"/>
    <property type="match status" value="1"/>
</dbReference>
<evidence type="ECO:0000256" key="2">
    <source>
        <dbReference type="SAM" id="SignalP"/>
    </source>
</evidence>
<evidence type="ECO:0000259" key="3">
    <source>
        <dbReference type="PROSITE" id="PS50222"/>
    </source>
</evidence>
<dbReference type="AlphaFoldDB" id="A0A8W8JBU6"/>
<sequence>MKFEIAVLLICCFQCVLSGCWSWRCAHVGKGSTEKEKKTKASLPCNFELFDQNRDGVINIEEFAMKSPGMDKTKLQKLFDTVDKNKNKLISSTEYKDGLKHLHDQGLLGSCH</sequence>
<feature type="domain" description="EF-hand" evidence="3">
    <location>
        <begin position="70"/>
        <end position="105"/>
    </location>
</feature>
<protein>
    <recommendedName>
        <fullName evidence="3">EF-hand domain-containing protein</fullName>
    </recommendedName>
</protein>
<keyword evidence="2" id="KW-0732">Signal</keyword>
<dbReference type="EnsemblMetazoa" id="G18374.1">
    <property type="protein sequence ID" value="G18374.1:cds"/>
    <property type="gene ID" value="G18374"/>
</dbReference>
<dbReference type="PROSITE" id="PS51257">
    <property type="entry name" value="PROKAR_LIPOPROTEIN"/>
    <property type="match status" value="1"/>
</dbReference>
<dbReference type="SMART" id="SM00054">
    <property type="entry name" value="EFh"/>
    <property type="match status" value="2"/>
</dbReference>
<keyword evidence="1" id="KW-0106">Calcium</keyword>
<dbReference type="GO" id="GO:0005509">
    <property type="term" value="F:calcium ion binding"/>
    <property type="evidence" value="ECO:0007669"/>
    <property type="project" value="InterPro"/>
</dbReference>
<dbReference type="PROSITE" id="PS50222">
    <property type="entry name" value="EF_HAND_2"/>
    <property type="match status" value="1"/>
</dbReference>
<dbReference type="OrthoDB" id="26525at2759"/>
<feature type="chain" id="PRO_5036468158" description="EF-hand domain-containing protein" evidence="2">
    <location>
        <begin position="19"/>
        <end position="112"/>
    </location>
</feature>
<dbReference type="InterPro" id="IPR002048">
    <property type="entry name" value="EF_hand_dom"/>
</dbReference>
<dbReference type="Gene3D" id="1.10.238.10">
    <property type="entry name" value="EF-hand"/>
    <property type="match status" value="1"/>
</dbReference>
<evidence type="ECO:0000313" key="5">
    <source>
        <dbReference type="Proteomes" id="UP000005408"/>
    </source>
</evidence>
<feature type="signal peptide" evidence="2">
    <location>
        <begin position="1"/>
        <end position="18"/>
    </location>
</feature>
<accession>A0A8W8JBU6</accession>
<proteinExistence type="predicted"/>
<organism evidence="4 5">
    <name type="scientific">Magallana gigas</name>
    <name type="common">Pacific oyster</name>
    <name type="synonym">Crassostrea gigas</name>
    <dbReference type="NCBI Taxonomy" id="29159"/>
    <lineage>
        <taxon>Eukaryota</taxon>
        <taxon>Metazoa</taxon>
        <taxon>Spiralia</taxon>
        <taxon>Lophotrochozoa</taxon>
        <taxon>Mollusca</taxon>
        <taxon>Bivalvia</taxon>
        <taxon>Autobranchia</taxon>
        <taxon>Pteriomorphia</taxon>
        <taxon>Ostreida</taxon>
        <taxon>Ostreoidea</taxon>
        <taxon>Ostreidae</taxon>
        <taxon>Magallana</taxon>
    </lineage>
</organism>
<dbReference type="InterPro" id="IPR018247">
    <property type="entry name" value="EF_Hand_1_Ca_BS"/>
</dbReference>
<reference evidence="4" key="1">
    <citation type="submission" date="2022-08" db="UniProtKB">
        <authorList>
            <consortium name="EnsemblMetazoa"/>
        </authorList>
    </citation>
    <scope>IDENTIFICATION</scope>
    <source>
        <strain evidence="4">05x7-T-G4-1.051#20</strain>
    </source>
</reference>
<dbReference type="Proteomes" id="UP000005408">
    <property type="component" value="Unassembled WGS sequence"/>
</dbReference>
<evidence type="ECO:0000256" key="1">
    <source>
        <dbReference type="ARBA" id="ARBA00022837"/>
    </source>
</evidence>
<dbReference type="Pfam" id="PF13499">
    <property type="entry name" value="EF-hand_7"/>
    <property type="match status" value="1"/>
</dbReference>
<dbReference type="SUPFAM" id="SSF47473">
    <property type="entry name" value="EF-hand"/>
    <property type="match status" value="1"/>
</dbReference>
<dbReference type="PROSITE" id="PS00018">
    <property type="entry name" value="EF_HAND_1"/>
    <property type="match status" value="1"/>
</dbReference>